<keyword evidence="1" id="KW-0472">Membrane</keyword>
<evidence type="ECO:0000256" key="1">
    <source>
        <dbReference type="SAM" id="Phobius"/>
    </source>
</evidence>
<accession>A0A7V2ZMN2</accession>
<gene>
    <name evidence="2" type="ORF">ENS31_14495</name>
</gene>
<protein>
    <submittedName>
        <fullName evidence="2">Uncharacterized protein</fullName>
    </submittedName>
</protein>
<dbReference type="AlphaFoldDB" id="A0A7V2ZMN2"/>
<keyword evidence="1" id="KW-0812">Transmembrane</keyword>
<evidence type="ECO:0000313" key="2">
    <source>
        <dbReference type="EMBL" id="HFI92725.1"/>
    </source>
</evidence>
<name>A0A7V2ZMN2_9BACT</name>
<keyword evidence="1" id="KW-1133">Transmembrane helix</keyword>
<reference evidence="2" key="1">
    <citation type="journal article" date="2020" name="mSystems">
        <title>Genome- and Community-Level Interaction Insights into Carbon Utilization and Element Cycling Functions of Hydrothermarchaeota in Hydrothermal Sediment.</title>
        <authorList>
            <person name="Zhou Z."/>
            <person name="Liu Y."/>
            <person name="Xu W."/>
            <person name="Pan J."/>
            <person name="Luo Z.H."/>
            <person name="Li M."/>
        </authorList>
    </citation>
    <scope>NUCLEOTIDE SEQUENCE [LARGE SCALE GENOMIC DNA]</scope>
    <source>
        <strain evidence="2">SpSt-479</strain>
    </source>
</reference>
<dbReference type="EMBL" id="DSUJ01000011">
    <property type="protein sequence ID" value="HFI92725.1"/>
    <property type="molecule type" value="Genomic_DNA"/>
</dbReference>
<proteinExistence type="predicted"/>
<feature type="transmembrane region" description="Helical" evidence="1">
    <location>
        <begin position="39"/>
        <end position="60"/>
    </location>
</feature>
<feature type="transmembrane region" description="Helical" evidence="1">
    <location>
        <begin position="12"/>
        <end position="33"/>
    </location>
</feature>
<feature type="transmembrane region" description="Helical" evidence="1">
    <location>
        <begin position="72"/>
        <end position="95"/>
    </location>
</feature>
<organism evidence="2">
    <name type="scientific">Ignavibacterium album</name>
    <dbReference type="NCBI Taxonomy" id="591197"/>
    <lineage>
        <taxon>Bacteria</taxon>
        <taxon>Pseudomonadati</taxon>
        <taxon>Ignavibacteriota</taxon>
        <taxon>Ignavibacteria</taxon>
        <taxon>Ignavibacteriales</taxon>
        <taxon>Ignavibacteriaceae</taxon>
        <taxon>Ignavibacterium</taxon>
    </lineage>
</organism>
<sequence>MKTSQILQSRKRLILISLSALMILLIPLIAMQFTVEVKWTISDFVVAAILLLITGLSLELMLRRVKTTKQRVMLSIILFLVFLFIWAELAVGLIGTPFAGS</sequence>
<comment type="caution">
    <text evidence="2">The sequence shown here is derived from an EMBL/GenBank/DDBJ whole genome shotgun (WGS) entry which is preliminary data.</text>
</comment>